<keyword evidence="9" id="KW-0067">ATP-binding</keyword>
<keyword evidence="18" id="KW-1185">Reference proteome</keyword>
<reference evidence="17" key="1">
    <citation type="submission" date="2020-04" db="EMBL/GenBank/DDBJ databases">
        <authorList>
            <person name="Alioto T."/>
            <person name="Alioto T."/>
            <person name="Gomez Garrido J."/>
        </authorList>
    </citation>
    <scope>NUCLEOTIDE SEQUENCE</scope>
    <source>
        <strain evidence="17">A484AB</strain>
    </source>
</reference>
<keyword evidence="15" id="KW-0325">Glycoprotein</keyword>
<dbReference type="EMBL" id="CACRXK020007268">
    <property type="protein sequence ID" value="CAB4011796.1"/>
    <property type="molecule type" value="Genomic_DNA"/>
</dbReference>
<evidence type="ECO:0000313" key="18">
    <source>
        <dbReference type="Proteomes" id="UP001152795"/>
    </source>
</evidence>
<keyword evidence="10" id="KW-1133">Transmembrane helix</keyword>
<evidence type="ECO:0000256" key="2">
    <source>
        <dbReference type="ARBA" id="ARBA00011902"/>
    </source>
</evidence>
<dbReference type="AlphaFoldDB" id="A0A7D9IJC3"/>
<evidence type="ECO:0000256" key="10">
    <source>
        <dbReference type="ARBA" id="ARBA00022989"/>
    </source>
</evidence>
<evidence type="ECO:0000256" key="9">
    <source>
        <dbReference type="ARBA" id="ARBA00022840"/>
    </source>
</evidence>
<proteinExistence type="predicted"/>
<evidence type="ECO:0000259" key="16">
    <source>
        <dbReference type="Pfam" id="PF12810"/>
    </source>
</evidence>
<keyword evidence="6" id="KW-0732">Signal</keyword>
<evidence type="ECO:0000256" key="12">
    <source>
        <dbReference type="ARBA" id="ARBA00023137"/>
    </source>
</evidence>
<keyword evidence="13" id="KW-1015">Disulfide bond</keyword>
<evidence type="ECO:0000256" key="7">
    <source>
        <dbReference type="ARBA" id="ARBA00022741"/>
    </source>
</evidence>
<keyword evidence="8" id="KW-0418">Kinase</keyword>
<evidence type="ECO:0000256" key="5">
    <source>
        <dbReference type="ARBA" id="ARBA00022692"/>
    </source>
</evidence>
<protein>
    <recommendedName>
        <fullName evidence="2">receptor protein-tyrosine kinase</fullName>
        <ecNumber evidence="2">2.7.10.1</ecNumber>
    </recommendedName>
</protein>
<keyword evidence="4" id="KW-0808">Transferase</keyword>
<dbReference type="InterPro" id="IPR055163">
    <property type="entry name" value="ALK/LTK-like_GRD"/>
</dbReference>
<comment type="caution">
    <text evidence="17">The sequence shown here is derived from an EMBL/GenBank/DDBJ whole genome shotgun (WGS) entry which is preliminary data.</text>
</comment>
<accession>A0A7D9IJC3</accession>
<evidence type="ECO:0000256" key="4">
    <source>
        <dbReference type="ARBA" id="ARBA00022679"/>
    </source>
</evidence>
<evidence type="ECO:0000256" key="15">
    <source>
        <dbReference type="ARBA" id="ARBA00023180"/>
    </source>
</evidence>
<name>A0A7D9IJC3_PARCT</name>
<evidence type="ECO:0000256" key="11">
    <source>
        <dbReference type="ARBA" id="ARBA00023136"/>
    </source>
</evidence>
<keyword evidence="7" id="KW-0547">Nucleotide-binding</keyword>
<feature type="domain" description="ALK/LTK-like glycine-rich" evidence="16">
    <location>
        <begin position="246"/>
        <end position="362"/>
    </location>
</feature>
<evidence type="ECO:0000256" key="8">
    <source>
        <dbReference type="ARBA" id="ARBA00022777"/>
    </source>
</evidence>
<dbReference type="GO" id="GO:0005886">
    <property type="term" value="C:plasma membrane"/>
    <property type="evidence" value="ECO:0007669"/>
    <property type="project" value="UniProtKB-SubCell"/>
</dbReference>
<evidence type="ECO:0000256" key="1">
    <source>
        <dbReference type="ARBA" id="ARBA00004251"/>
    </source>
</evidence>
<dbReference type="OrthoDB" id="5982253at2759"/>
<keyword evidence="11" id="KW-0472">Membrane</keyword>
<dbReference type="PANTHER" id="PTHR31535:SF3">
    <property type="entry name" value="REGULATORY PROTEIN ZESTE"/>
    <property type="match status" value="1"/>
</dbReference>
<sequence length="413" mass="44759">MAPFLQTAYTLSTISLQCCGCFGPIGGSKDYCGVECQARQGGTIAKNIYTWFWVRSSLSKRLWNKCMEYKVTLANGKVVWYKLYKGNAVPILGRCTQKEALLNDGIIVVPDAAAARKVPPVPGLLEYRKNNQKLYIRLNETWSMIGGDEEVLEGVMKQVKPKLDQIEKITRLLNTSLADLKSQLQNVTDTVRDLKHEKAMAFYAKFTNLGASGRFGPTSLGSYYVGKDHGNMVTVSNGIQYWTVPYTGTYEIKTVGAAGGYDTLGSAARGRGAYMRGKFELNKGDVLKILVGQEGSINSRSRASGGGGGTFVATSSNNPVIIAGGGGGIESLQTRLTRCDASTGTSGRKNQCKNSCTIWSGGVNGKGALVADASNSENGEETIVVFYIYELNSRKKSSSYNNIFSEGYKNIEI</sequence>
<gene>
    <name evidence="17" type="ORF">PACLA_8A010004</name>
</gene>
<dbReference type="Proteomes" id="UP001152795">
    <property type="component" value="Unassembled WGS sequence"/>
</dbReference>
<keyword evidence="12" id="KW-0829">Tyrosine-protein kinase</keyword>
<dbReference type="PANTHER" id="PTHR31535">
    <property type="match status" value="1"/>
</dbReference>
<comment type="subcellular location">
    <subcellularLocation>
        <location evidence="1">Cell membrane</location>
        <topology evidence="1">Single-pass type I membrane protein</topology>
    </subcellularLocation>
</comment>
<keyword evidence="3" id="KW-1003">Cell membrane</keyword>
<feature type="non-terminal residue" evidence="17">
    <location>
        <position position="1"/>
    </location>
</feature>
<organism evidence="17 18">
    <name type="scientific">Paramuricea clavata</name>
    <name type="common">Red gorgonian</name>
    <name type="synonym">Violescent sea-whip</name>
    <dbReference type="NCBI Taxonomy" id="317549"/>
    <lineage>
        <taxon>Eukaryota</taxon>
        <taxon>Metazoa</taxon>
        <taxon>Cnidaria</taxon>
        <taxon>Anthozoa</taxon>
        <taxon>Octocorallia</taxon>
        <taxon>Malacalcyonacea</taxon>
        <taxon>Plexauridae</taxon>
        <taxon>Paramuricea</taxon>
    </lineage>
</organism>
<keyword evidence="5" id="KW-0812">Transmembrane</keyword>
<evidence type="ECO:0000256" key="14">
    <source>
        <dbReference type="ARBA" id="ARBA00023170"/>
    </source>
</evidence>
<dbReference type="GO" id="GO:0005524">
    <property type="term" value="F:ATP binding"/>
    <property type="evidence" value="ECO:0007669"/>
    <property type="project" value="UniProtKB-KW"/>
</dbReference>
<evidence type="ECO:0000256" key="6">
    <source>
        <dbReference type="ARBA" id="ARBA00022729"/>
    </source>
</evidence>
<evidence type="ECO:0000256" key="3">
    <source>
        <dbReference type="ARBA" id="ARBA00022475"/>
    </source>
</evidence>
<dbReference type="GO" id="GO:0004714">
    <property type="term" value="F:transmembrane receptor protein tyrosine kinase activity"/>
    <property type="evidence" value="ECO:0007669"/>
    <property type="project" value="UniProtKB-EC"/>
</dbReference>
<evidence type="ECO:0000256" key="13">
    <source>
        <dbReference type="ARBA" id="ARBA00023157"/>
    </source>
</evidence>
<dbReference type="Pfam" id="PF12810">
    <property type="entry name" value="ALK_LTK_GRD"/>
    <property type="match status" value="1"/>
</dbReference>
<evidence type="ECO:0000313" key="17">
    <source>
        <dbReference type="EMBL" id="CAB4011796.1"/>
    </source>
</evidence>
<dbReference type="EC" id="2.7.10.1" evidence="2"/>
<keyword evidence="14" id="KW-0675">Receptor</keyword>